<gene>
    <name evidence="1" type="primary">buk2_1</name>
    <name evidence="1" type="ORF">NCTC12282_05582</name>
</gene>
<organism evidence="1 2">
    <name type="scientific">Budvicia aquatica</name>
    <dbReference type="NCBI Taxonomy" id="82979"/>
    <lineage>
        <taxon>Bacteria</taxon>
        <taxon>Pseudomonadati</taxon>
        <taxon>Pseudomonadota</taxon>
        <taxon>Gammaproteobacteria</taxon>
        <taxon>Enterobacterales</taxon>
        <taxon>Budviciaceae</taxon>
        <taxon>Budvicia</taxon>
    </lineage>
</organism>
<dbReference type="SUPFAM" id="SSF53067">
    <property type="entry name" value="Actin-like ATPase domain"/>
    <property type="match status" value="1"/>
</dbReference>
<dbReference type="EMBL" id="CAADJA010000002">
    <property type="protein sequence ID" value="VFS51940.1"/>
    <property type="molecule type" value="Genomic_DNA"/>
</dbReference>
<dbReference type="Proteomes" id="UP000373449">
    <property type="component" value="Unassembled WGS sequence"/>
</dbReference>
<dbReference type="InterPro" id="IPR043129">
    <property type="entry name" value="ATPase_NBD"/>
</dbReference>
<accession>A0A484ZU12</accession>
<keyword evidence="1" id="KW-0808">Transferase</keyword>
<sequence>MKKLLIINAGGTSTKLGIFHNTEVVSTETYRHDFSSLPIPFSLWDQYDIRKKAVQEYLTSIISTSKASTRLFHGAPRLNHCILAYIKSISRC</sequence>
<keyword evidence="1" id="KW-0418">Kinase</keyword>
<dbReference type="GO" id="GO:0047761">
    <property type="term" value="F:butyrate kinase activity"/>
    <property type="evidence" value="ECO:0007669"/>
    <property type="project" value="UniProtKB-EC"/>
</dbReference>
<dbReference type="AlphaFoldDB" id="A0A484ZU12"/>
<dbReference type="Gene3D" id="3.30.420.40">
    <property type="match status" value="1"/>
</dbReference>
<proteinExistence type="predicted"/>
<reference evidence="1 2" key="1">
    <citation type="submission" date="2019-03" db="EMBL/GenBank/DDBJ databases">
        <authorList>
            <consortium name="Pathogen Informatics"/>
        </authorList>
    </citation>
    <scope>NUCLEOTIDE SEQUENCE [LARGE SCALE GENOMIC DNA]</scope>
    <source>
        <strain evidence="1 2">NCTC12282</strain>
    </source>
</reference>
<evidence type="ECO:0000313" key="2">
    <source>
        <dbReference type="Proteomes" id="UP000373449"/>
    </source>
</evidence>
<name>A0A484ZU12_9GAMM</name>
<evidence type="ECO:0000313" key="1">
    <source>
        <dbReference type="EMBL" id="VFS51940.1"/>
    </source>
</evidence>
<protein>
    <submittedName>
        <fullName evidence="1">Butyrate kinase 2</fullName>
        <ecNumber evidence="1">2.7.2.7</ecNumber>
    </submittedName>
</protein>
<dbReference type="EC" id="2.7.2.7" evidence="1"/>